<comment type="caution">
    <text evidence="2">The sequence shown here is derived from an EMBL/GenBank/DDBJ whole genome shotgun (WGS) entry which is preliminary data.</text>
</comment>
<protein>
    <submittedName>
        <fullName evidence="2">Uncharacterized protein</fullName>
    </submittedName>
</protein>
<evidence type="ECO:0000313" key="2">
    <source>
        <dbReference type="EMBL" id="EFQ81930.1"/>
    </source>
</evidence>
<evidence type="ECO:0000256" key="1">
    <source>
        <dbReference type="SAM" id="MobiDB-lite"/>
    </source>
</evidence>
<dbReference type="STRING" id="585531.HMPREF0063_12942"/>
<feature type="region of interest" description="Disordered" evidence="1">
    <location>
        <begin position="1"/>
        <end position="57"/>
    </location>
</feature>
<keyword evidence="3" id="KW-1185">Reference proteome</keyword>
<proteinExistence type="predicted"/>
<gene>
    <name evidence="2" type="ORF">HMPREF0063_12942</name>
</gene>
<dbReference type="Proteomes" id="UP000003111">
    <property type="component" value="Unassembled WGS sequence"/>
</dbReference>
<accession>E2SFY3</accession>
<dbReference type="HOGENOM" id="CLU_2986235_0_0_11"/>
<organism evidence="2 3">
    <name type="scientific">Aeromicrobium marinum DSM 15272</name>
    <dbReference type="NCBI Taxonomy" id="585531"/>
    <lineage>
        <taxon>Bacteria</taxon>
        <taxon>Bacillati</taxon>
        <taxon>Actinomycetota</taxon>
        <taxon>Actinomycetes</taxon>
        <taxon>Propionibacteriales</taxon>
        <taxon>Nocardioidaceae</taxon>
        <taxon>Aeromicrobium</taxon>
    </lineage>
</organism>
<sequence length="57" mass="6127">MLPRPHEASFGPPDTARGETALRSAGLELPGRTAWTSAPGPVGGSRRDHRLGRPRLR</sequence>
<evidence type="ECO:0000313" key="3">
    <source>
        <dbReference type="Proteomes" id="UP000003111"/>
    </source>
</evidence>
<dbReference type="AlphaFoldDB" id="E2SFY3"/>
<feature type="compositionally biased region" description="Basic residues" evidence="1">
    <location>
        <begin position="47"/>
        <end position="57"/>
    </location>
</feature>
<reference evidence="2" key="1">
    <citation type="submission" date="2010-08" db="EMBL/GenBank/DDBJ databases">
        <authorList>
            <person name="Muzny D."/>
            <person name="Qin X."/>
            <person name="Buhay C."/>
            <person name="Dugan-Rocha S."/>
            <person name="Ding Y."/>
            <person name="Chen G."/>
            <person name="Hawes A."/>
            <person name="Holder M."/>
            <person name="Jhangiani S."/>
            <person name="Johnson A."/>
            <person name="Khan Z."/>
            <person name="Li Z."/>
            <person name="Liu W."/>
            <person name="Liu X."/>
            <person name="Perez L."/>
            <person name="Shen H."/>
            <person name="Wang Q."/>
            <person name="Watt J."/>
            <person name="Xi L."/>
            <person name="Xin Y."/>
            <person name="Zhou J."/>
            <person name="Deng J."/>
            <person name="Jiang H."/>
            <person name="Liu Y."/>
            <person name="Qu J."/>
            <person name="Song X.-Z."/>
            <person name="Zhang L."/>
            <person name="Villasana D."/>
            <person name="Johnson A."/>
            <person name="Liu J."/>
            <person name="Liyanage D."/>
            <person name="Lorensuhewa L."/>
            <person name="Robinson T."/>
            <person name="Song A."/>
            <person name="Song B.-B."/>
            <person name="Dinh H."/>
            <person name="Thornton R."/>
            <person name="Coyle M."/>
            <person name="Francisco L."/>
            <person name="Jackson L."/>
            <person name="Javaid M."/>
            <person name="Korchina V."/>
            <person name="Kovar C."/>
            <person name="Mata R."/>
            <person name="Mathew T."/>
            <person name="Ngo R."/>
            <person name="Nguyen L."/>
            <person name="Nguyen N."/>
            <person name="Okwuonu G."/>
            <person name="Ongeri F."/>
            <person name="Pham C."/>
            <person name="Simmons D."/>
            <person name="Wilczek-Boney K."/>
            <person name="Hale W."/>
            <person name="Jakkamsetti A."/>
            <person name="Pham P."/>
            <person name="Ruth R."/>
            <person name="San Lucas F."/>
            <person name="Warren J."/>
            <person name="Zhang J."/>
            <person name="Zhao Z."/>
            <person name="Zhou C."/>
            <person name="Zhu D."/>
            <person name="Lee S."/>
            <person name="Bess C."/>
            <person name="Blankenburg K."/>
            <person name="Forbes L."/>
            <person name="Fu Q."/>
            <person name="Gubbala S."/>
            <person name="Hirani K."/>
            <person name="Jayaseelan J.C."/>
            <person name="Lara F."/>
            <person name="Munidasa M."/>
            <person name="Palculict T."/>
            <person name="Patil S."/>
            <person name="Pu L.-L."/>
            <person name="Saada N."/>
            <person name="Tang L."/>
            <person name="Weissenberger G."/>
            <person name="Zhu Y."/>
            <person name="Hemphill L."/>
            <person name="Shang Y."/>
            <person name="Youmans B."/>
            <person name="Ayvaz T."/>
            <person name="Ross M."/>
            <person name="Santibanez J."/>
            <person name="Aqrawi P."/>
            <person name="Gross S."/>
            <person name="Joshi V."/>
            <person name="Fowler G."/>
            <person name="Nazareth L."/>
            <person name="Reid J."/>
            <person name="Worley K."/>
            <person name="Petrosino J."/>
            <person name="Highlander S."/>
            <person name="Gibbs R."/>
        </authorList>
    </citation>
    <scope>NUCLEOTIDE SEQUENCE [LARGE SCALE GENOMIC DNA]</scope>
    <source>
        <strain evidence="2">DSM 15272</strain>
    </source>
</reference>
<dbReference type="EMBL" id="ACLF03000015">
    <property type="protein sequence ID" value="EFQ81930.1"/>
    <property type="molecule type" value="Genomic_DNA"/>
</dbReference>
<name>E2SFY3_9ACTN</name>